<reference evidence="1" key="1">
    <citation type="submission" date="2014-11" db="EMBL/GenBank/DDBJ databases">
        <authorList>
            <person name="Amaro Gonzalez C."/>
        </authorList>
    </citation>
    <scope>NUCLEOTIDE SEQUENCE</scope>
</reference>
<reference evidence="1" key="2">
    <citation type="journal article" date="2015" name="Fish Shellfish Immunol.">
        <title>Early steps in the European eel (Anguilla anguilla)-Vibrio vulnificus interaction in the gills: Role of the RtxA13 toxin.</title>
        <authorList>
            <person name="Callol A."/>
            <person name="Pajuelo D."/>
            <person name="Ebbesson L."/>
            <person name="Teles M."/>
            <person name="MacKenzie S."/>
            <person name="Amaro C."/>
        </authorList>
    </citation>
    <scope>NUCLEOTIDE SEQUENCE</scope>
</reference>
<proteinExistence type="predicted"/>
<dbReference type="AlphaFoldDB" id="A0A0E9RPT0"/>
<sequence length="34" mass="4139">MFIILQVVELVLFYIGVFYQEHSYESRSKTRTLQ</sequence>
<name>A0A0E9RPT0_ANGAN</name>
<organism evidence="1">
    <name type="scientific">Anguilla anguilla</name>
    <name type="common">European freshwater eel</name>
    <name type="synonym">Muraena anguilla</name>
    <dbReference type="NCBI Taxonomy" id="7936"/>
    <lineage>
        <taxon>Eukaryota</taxon>
        <taxon>Metazoa</taxon>
        <taxon>Chordata</taxon>
        <taxon>Craniata</taxon>
        <taxon>Vertebrata</taxon>
        <taxon>Euteleostomi</taxon>
        <taxon>Actinopterygii</taxon>
        <taxon>Neopterygii</taxon>
        <taxon>Teleostei</taxon>
        <taxon>Anguilliformes</taxon>
        <taxon>Anguillidae</taxon>
        <taxon>Anguilla</taxon>
    </lineage>
</organism>
<dbReference type="EMBL" id="GBXM01077396">
    <property type="protein sequence ID" value="JAH31181.1"/>
    <property type="molecule type" value="Transcribed_RNA"/>
</dbReference>
<evidence type="ECO:0000313" key="1">
    <source>
        <dbReference type="EMBL" id="JAH31181.1"/>
    </source>
</evidence>
<accession>A0A0E9RPT0</accession>
<protein>
    <submittedName>
        <fullName evidence="1">Uncharacterized protein</fullName>
    </submittedName>
</protein>